<name>M1AUN0_SOLTU</name>
<dbReference type="PaxDb" id="4113-PGSC0003DMT400030696"/>
<dbReference type="HOGENOM" id="CLU_1186738_0_0_1"/>
<evidence type="ECO:0000256" key="1">
    <source>
        <dbReference type="SAM" id="MobiDB-lite"/>
    </source>
</evidence>
<dbReference type="EnsemblPlants" id="PGSC0003DMT400030696">
    <property type="protein sequence ID" value="PGSC0003DMT400030696"/>
    <property type="gene ID" value="PGSC0003DMG400011759"/>
</dbReference>
<dbReference type="ExpressionAtlas" id="M1AUN0">
    <property type="expression patterns" value="baseline"/>
</dbReference>
<feature type="compositionally biased region" description="Basic and acidic residues" evidence="1">
    <location>
        <begin position="58"/>
        <end position="68"/>
    </location>
</feature>
<dbReference type="InParanoid" id="M1AUN0"/>
<feature type="compositionally biased region" description="Basic and acidic residues" evidence="1">
    <location>
        <begin position="1"/>
        <end position="21"/>
    </location>
</feature>
<feature type="compositionally biased region" description="Basic and acidic residues" evidence="1">
    <location>
        <begin position="75"/>
        <end position="85"/>
    </location>
</feature>
<dbReference type="Proteomes" id="UP000011115">
    <property type="component" value="Unassembled WGS sequence"/>
</dbReference>
<proteinExistence type="predicted"/>
<dbReference type="Gramene" id="PGSC0003DMT400030696">
    <property type="protein sequence ID" value="PGSC0003DMT400030696"/>
    <property type="gene ID" value="PGSC0003DMG400011759"/>
</dbReference>
<keyword evidence="3" id="KW-1185">Reference proteome</keyword>
<dbReference type="AlphaFoldDB" id="M1AUN0"/>
<reference evidence="3" key="1">
    <citation type="journal article" date="2011" name="Nature">
        <title>Genome sequence and analysis of the tuber crop potato.</title>
        <authorList>
            <consortium name="The Potato Genome Sequencing Consortium"/>
        </authorList>
    </citation>
    <scope>NUCLEOTIDE SEQUENCE [LARGE SCALE GENOMIC DNA]</scope>
    <source>
        <strain evidence="3">cv. DM1-3 516 R44</strain>
    </source>
</reference>
<feature type="compositionally biased region" description="Polar residues" evidence="1">
    <location>
        <begin position="98"/>
        <end position="113"/>
    </location>
</feature>
<evidence type="ECO:0000313" key="3">
    <source>
        <dbReference type="Proteomes" id="UP000011115"/>
    </source>
</evidence>
<protein>
    <submittedName>
        <fullName evidence="2">Uncharacterized protein</fullName>
    </submittedName>
</protein>
<accession>M1AUN0</accession>
<reference evidence="2" key="2">
    <citation type="submission" date="2015-06" db="UniProtKB">
        <authorList>
            <consortium name="EnsemblPlants"/>
        </authorList>
    </citation>
    <scope>IDENTIFICATION</scope>
    <source>
        <strain evidence="2">DM1-3 516 R44</strain>
    </source>
</reference>
<organism evidence="2 3">
    <name type="scientific">Solanum tuberosum</name>
    <name type="common">Potato</name>
    <dbReference type="NCBI Taxonomy" id="4113"/>
    <lineage>
        <taxon>Eukaryota</taxon>
        <taxon>Viridiplantae</taxon>
        <taxon>Streptophyta</taxon>
        <taxon>Embryophyta</taxon>
        <taxon>Tracheophyta</taxon>
        <taxon>Spermatophyta</taxon>
        <taxon>Magnoliopsida</taxon>
        <taxon>eudicotyledons</taxon>
        <taxon>Gunneridae</taxon>
        <taxon>Pentapetalae</taxon>
        <taxon>asterids</taxon>
        <taxon>lamiids</taxon>
        <taxon>Solanales</taxon>
        <taxon>Solanaceae</taxon>
        <taxon>Solanoideae</taxon>
        <taxon>Solaneae</taxon>
        <taxon>Solanum</taxon>
    </lineage>
</organism>
<feature type="region of interest" description="Disordered" evidence="1">
    <location>
        <begin position="1"/>
        <end position="119"/>
    </location>
</feature>
<sequence length="234" mass="26183">MMICRVWEKKEEKATETKENELIPSMVVPVNAVQSDNDNTDGKGESNLKKKQQNLQGDRSHNNNDIKPIDMPTVTEREVTVETKETTNVSTSKEKVQESSNIEENGCKQQIGQEQEDTIEETSQQDFSSSSTNLPTEIIEQKGVHLVVDFKTDQLSQAVEKADDAPAENPSYRSCDNFGEKSSTFYGHETDLFFPNFFLDSDQGIRIGLTESDTHPAPVLVAVSRQEGFGCKNE</sequence>
<evidence type="ECO:0000313" key="2">
    <source>
        <dbReference type="EnsemblPlants" id="PGSC0003DMT400030696"/>
    </source>
</evidence>